<dbReference type="PANTHER" id="PTHR10174:SF224">
    <property type="entry name" value="RETINOL-BINDING PROTEIN PINTA"/>
    <property type="match status" value="1"/>
</dbReference>
<name>A0A0S2Z379_MANSE</name>
<protein>
    <submittedName>
        <fullName evidence="2">CRAL-TRIO domain-containing protein</fullName>
    </submittedName>
</protein>
<dbReference type="PRINTS" id="PR00180">
    <property type="entry name" value="CRETINALDHBP"/>
</dbReference>
<evidence type="ECO:0000313" key="2">
    <source>
        <dbReference type="EMBL" id="ALQ33304.1"/>
    </source>
</evidence>
<evidence type="ECO:0000313" key="4">
    <source>
        <dbReference type="Proteomes" id="UP000791440"/>
    </source>
</evidence>
<accession>A0A0S2Z379</accession>
<sequence length="307" mass="34635">MAFLQGPSLKQAEVIKQELGEGPGDLERGVRDLRSMLAASPHLPQPEAFDRHLLELFVRGCRMDLDRARSKLEAFCLARARHSDLYEHRSFTEPPLNDICKFMDIATLPKLTDDGLRVTIFRIKAGYPESSADVSAAVRAVLLISDVRMRDEVLITGDVFIYEVSQVRGSLVPRVAAAASAIRRGIQLAQSAYPQRLKRIHVVGAPPFLASSLQLMRSCVNEKIRRRYYLHAKVDELLEHISASVLPQEWGGEEEPIDVLVRKWRQRIDESREFLRDLNELCCAVPAQIADAEVYGTMGSFRKLDID</sequence>
<dbReference type="CDD" id="cd00170">
    <property type="entry name" value="SEC14"/>
    <property type="match status" value="1"/>
</dbReference>
<dbReference type="Gene3D" id="1.20.5.1200">
    <property type="entry name" value="Alpha-tocopherol transfer"/>
    <property type="match status" value="1"/>
</dbReference>
<feature type="non-terminal residue" evidence="2">
    <location>
        <position position="307"/>
    </location>
</feature>
<reference evidence="2" key="1">
    <citation type="journal article" date="2015" name="Insect Biochem. Mol. Biol.">
        <title>Molecular evolution and expression of the CRAL_TRIO protein family in insects.</title>
        <authorList>
            <person name="Smith G."/>
            <person name="Briscoe A.D."/>
        </authorList>
    </citation>
    <scope>NUCLEOTIDE SEQUENCE</scope>
</reference>
<reference evidence="3" key="2">
    <citation type="journal article" date="2016" name="Insect Biochem. Mol. Biol.">
        <title>Multifaceted biological insights from a draft genome sequence of the tobacco hornworm moth, Manduca sexta.</title>
        <authorList>
            <person name="Kanost M.R."/>
            <person name="Arrese E.L."/>
            <person name="Cao X."/>
            <person name="Chen Y.R."/>
            <person name="Chellapilla S."/>
            <person name="Goldsmith M.R."/>
            <person name="Grosse-Wilde E."/>
            <person name="Heckel D.G."/>
            <person name="Herndon N."/>
            <person name="Jiang H."/>
            <person name="Papanicolaou A."/>
            <person name="Qu J."/>
            <person name="Soulages J.L."/>
            <person name="Vogel H."/>
            <person name="Walters J."/>
            <person name="Waterhouse R.M."/>
            <person name="Ahn S.J."/>
            <person name="Almeida F.C."/>
            <person name="An C."/>
            <person name="Aqrawi P."/>
            <person name="Bretschneider A."/>
            <person name="Bryant W.B."/>
            <person name="Bucks S."/>
            <person name="Chao H."/>
            <person name="Chevignon G."/>
            <person name="Christen J.M."/>
            <person name="Clarke D.F."/>
            <person name="Dittmer N.T."/>
            <person name="Ferguson L.C.F."/>
            <person name="Garavelou S."/>
            <person name="Gordon K.H.J."/>
            <person name="Gunaratna R.T."/>
            <person name="Han Y."/>
            <person name="Hauser F."/>
            <person name="He Y."/>
            <person name="Heidel-Fischer H."/>
            <person name="Hirsh A."/>
            <person name="Hu Y."/>
            <person name="Jiang H."/>
            <person name="Kalra D."/>
            <person name="Klinner C."/>
            <person name="Konig C."/>
            <person name="Kovar C."/>
            <person name="Kroll A.R."/>
            <person name="Kuwar S.S."/>
            <person name="Lee S.L."/>
            <person name="Lehman R."/>
            <person name="Li K."/>
            <person name="Li Z."/>
            <person name="Liang H."/>
            <person name="Lovelace S."/>
            <person name="Lu Z."/>
            <person name="Mansfield J.H."/>
            <person name="McCulloch K.J."/>
            <person name="Mathew T."/>
            <person name="Morton B."/>
            <person name="Muzny D.M."/>
            <person name="Neunemann D."/>
            <person name="Ongeri F."/>
            <person name="Pauchet Y."/>
            <person name="Pu L.L."/>
            <person name="Pyrousis I."/>
            <person name="Rao X.J."/>
            <person name="Redding A."/>
            <person name="Roesel C."/>
            <person name="Sanchez-Gracia A."/>
            <person name="Schaack S."/>
            <person name="Shukla A."/>
            <person name="Tetreau G."/>
            <person name="Wang Y."/>
            <person name="Xiong G.H."/>
            <person name="Traut W."/>
            <person name="Walsh T.K."/>
            <person name="Worley K.C."/>
            <person name="Wu D."/>
            <person name="Wu W."/>
            <person name="Wu Y.Q."/>
            <person name="Zhang X."/>
            <person name="Zou Z."/>
            <person name="Zucker H."/>
            <person name="Briscoe A.D."/>
            <person name="Burmester T."/>
            <person name="Clem R.J."/>
            <person name="Feyereisen R."/>
            <person name="Grimmelikhuijzen C.J.P."/>
            <person name="Hamodrakas S.J."/>
            <person name="Hansson B.S."/>
            <person name="Huguet E."/>
            <person name="Jermiin L.S."/>
            <person name="Lan Q."/>
            <person name="Lehman H.K."/>
            <person name="Lorenzen M."/>
            <person name="Merzendorfer H."/>
            <person name="Michalopoulos I."/>
            <person name="Morton D.B."/>
            <person name="Muthukrishnan S."/>
            <person name="Oakeshott J.G."/>
            <person name="Palmer W."/>
            <person name="Park Y."/>
            <person name="Passarelli A.L."/>
            <person name="Rozas J."/>
            <person name="Schwartz L.M."/>
            <person name="Smith W."/>
            <person name="Southgate A."/>
            <person name="Vilcinskas A."/>
            <person name="Vogt R."/>
            <person name="Wang P."/>
            <person name="Werren J."/>
            <person name="Yu X.Q."/>
            <person name="Zhou J.J."/>
            <person name="Brown S.J."/>
            <person name="Scherer S.E."/>
            <person name="Richards S."/>
            <person name="Blissard G.W."/>
        </authorList>
    </citation>
    <scope>NUCLEOTIDE SEQUENCE</scope>
</reference>
<dbReference type="EMBL" id="KT943546">
    <property type="protein sequence ID" value="ALQ33304.1"/>
    <property type="molecule type" value="mRNA"/>
</dbReference>
<dbReference type="Gene3D" id="3.40.525.10">
    <property type="entry name" value="CRAL-TRIO lipid binding domain"/>
    <property type="match status" value="1"/>
</dbReference>
<dbReference type="Pfam" id="PF00650">
    <property type="entry name" value="CRAL_TRIO"/>
    <property type="match status" value="1"/>
</dbReference>
<dbReference type="InterPro" id="IPR001251">
    <property type="entry name" value="CRAL-TRIO_dom"/>
</dbReference>
<dbReference type="PROSITE" id="PS50191">
    <property type="entry name" value="CRAL_TRIO"/>
    <property type="match status" value="1"/>
</dbReference>
<dbReference type="GO" id="GO:0016020">
    <property type="term" value="C:membrane"/>
    <property type="evidence" value="ECO:0007669"/>
    <property type="project" value="TreeGrafter"/>
</dbReference>
<reference evidence="3" key="3">
    <citation type="submission" date="2020-12" db="EMBL/GenBank/DDBJ databases">
        <authorList>
            <person name="Kanost M."/>
        </authorList>
    </citation>
    <scope>NUCLEOTIDE SEQUENCE</scope>
</reference>
<evidence type="ECO:0000313" key="3">
    <source>
        <dbReference type="EMBL" id="KAG6446843.1"/>
    </source>
</evidence>
<dbReference type="EMBL" id="JH668337">
    <property type="protein sequence ID" value="KAG6446843.1"/>
    <property type="molecule type" value="Genomic_DNA"/>
</dbReference>
<dbReference type="Proteomes" id="UP000791440">
    <property type="component" value="Unassembled WGS sequence"/>
</dbReference>
<proteinExistence type="evidence at transcript level"/>
<dbReference type="OrthoDB" id="6722538at2759"/>
<gene>
    <name evidence="3" type="ORF">O3G_MSEX004621</name>
</gene>
<evidence type="ECO:0000259" key="1">
    <source>
        <dbReference type="PROSITE" id="PS50191"/>
    </source>
</evidence>
<dbReference type="GO" id="GO:1902936">
    <property type="term" value="F:phosphatidylinositol bisphosphate binding"/>
    <property type="evidence" value="ECO:0007669"/>
    <property type="project" value="TreeGrafter"/>
</dbReference>
<dbReference type="InterPro" id="IPR036273">
    <property type="entry name" value="CRAL/TRIO_N_dom_sf"/>
</dbReference>
<dbReference type="PANTHER" id="PTHR10174">
    <property type="entry name" value="ALPHA-TOCOPHEROL TRANSFER PROTEIN-RELATED"/>
    <property type="match status" value="1"/>
</dbReference>
<organism evidence="2">
    <name type="scientific">Manduca sexta</name>
    <name type="common">Tobacco hawkmoth</name>
    <name type="synonym">Tobacco hornworm</name>
    <dbReference type="NCBI Taxonomy" id="7130"/>
    <lineage>
        <taxon>Eukaryota</taxon>
        <taxon>Metazoa</taxon>
        <taxon>Ecdysozoa</taxon>
        <taxon>Arthropoda</taxon>
        <taxon>Hexapoda</taxon>
        <taxon>Insecta</taxon>
        <taxon>Pterygota</taxon>
        <taxon>Neoptera</taxon>
        <taxon>Endopterygota</taxon>
        <taxon>Lepidoptera</taxon>
        <taxon>Glossata</taxon>
        <taxon>Ditrysia</taxon>
        <taxon>Bombycoidea</taxon>
        <taxon>Sphingidae</taxon>
        <taxon>Sphinginae</taxon>
        <taxon>Sphingini</taxon>
        <taxon>Manduca</taxon>
    </lineage>
</organism>
<feature type="domain" description="CRAL-TRIO" evidence="1">
    <location>
        <begin position="95"/>
        <end position="258"/>
    </location>
</feature>
<dbReference type="InterPro" id="IPR036865">
    <property type="entry name" value="CRAL-TRIO_dom_sf"/>
</dbReference>
<dbReference type="SUPFAM" id="SSF46938">
    <property type="entry name" value="CRAL/TRIO N-terminal domain"/>
    <property type="match status" value="1"/>
</dbReference>
<dbReference type="SUPFAM" id="SSF52087">
    <property type="entry name" value="CRAL/TRIO domain"/>
    <property type="match status" value="1"/>
</dbReference>
<keyword evidence="4" id="KW-1185">Reference proteome</keyword>
<dbReference type="SMART" id="SM00516">
    <property type="entry name" value="SEC14"/>
    <property type="match status" value="1"/>
</dbReference>
<dbReference type="AlphaFoldDB" id="A0A0S2Z379"/>